<name>A0AA46SV33_9XANT</name>
<reference evidence="2" key="1">
    <citation type="submission" date="2022-06" db="EMBL/GenBank/DDBJ databases">
        <title>Dynamics of rice microbiomes reveals core vertical transmitted seed endophytes.</title>
        <authorList>
            <person name="Liao K."/>
            <person name="Zhang X."/>
        </authorList>
    </citation>
    <scope>NUCLEOTIDE SEQUENCE</scope>
    <source>
        <strain evidence="2">JR3-14</strain>
    </source>
</reference>
<keyword evidence="1" id="KW-0732">Signal</keyword>
<evidence type="ECO:0008006" key="4">
    <source>
        <dbReference type="Google" id="ProtNLM"/>
    </source>
</evidence>
<dbReference type="Proteomes" id="UP001164392">
    <property type="component" value="Chromosome"/>
</dbReference>
<feature type="signal peptide" evidence="1">
    <location>
        <begin position="1"/>
        <end position="23"/>
    </location>
</feature>
<proteinExistence type="predicted"/>
<gene>
    <name evidence="2" type="ORF">NG824_01255</name>
</gene>
<sequence>MWNKVRWARAASIFLVLPVSAMAGDGAGKVIQVIAHSHDVVFFSLDGPHTNAPACSSTPWSLSLATNSGRAQYALLLSAVAQGKAVTVHGTGDCSAWGDRETAEYILIDN</sequence>
<dbReference type="AlphaFoldDB" id="A0AA46SV33"/>
<evidence type="ECO:0000256" key="1">
    <source>
        <dbReference type="SAM" id="SignalP"/>
    </source>
</evidence>
<organism evidence="2 3">
    <name type="scientific">Xanthomonas sacchari</name>
    <dbReference type="NCBI Taxonomy" id="56458"/>
    <lineage>
        <taxon>Bacteria</taxon>
        <taxon>Pseudomonadati</taxon>
        <taxon>Pseudomonadota</taxon>
        <taxon>Gammaproteobacteria</taxon>
        <taxon>Lysobacterales</taxon>
        <taxon>Lysobacteraceae</taxon>
        <taxon>Xanthomonas</taxon>
    </lineage>
</organism>
<feature type="chain" id="PRO_5041258254" description="Secreted protein" evidence="1">
    <location>
        <begin position="24"/>
        <end position="110"/>
    </location>
</feature>
<evidence type="ECO:0000313" key="2">
    <source>
        <dbReference type="EMBL" id="UYK89118.1"/>
    </source>
</evidence>
<evidence type="ECO:0000313" key="3">
    <source>
        <dbReference type="Proteomes" id="UP001164392"/>
    </source>
</evidence>
<dbReference type="RefSeq" id="WP_267087696.1">
    <property type="nucleotide sequence ID" value="NZ_CP099534.1"/>
</dbReference>
<accession>A0AA46SV33</accession>
<dbReference type="EMBL" id="CP099534">
    <property type="protein sequence ID" value="UYK89118.1"/>
    <property type="molecule type" value="Genomic_DNA"/>
</dbReference>
<protein>
    <recommendedName>
        <fullName evidence="4">Secreted protein</fullName>
    </recommendedName>
</protein>